<evidence type="ECO:0000256" key="2">
    <source>
        <dbReference type="ARBA" id="ARBA00022490"/>
    </source>
</evidence>
<feature type="domain" description="K Homology" evidence="8">
    <location>
        <begin position="919"/>
        <end position="985"/>
    </location>
</feature>
<accession>A0A091DVZ6</accession>
<dbReference type="InterPro" id="IPR057778">
    <property type="entry name" value="KH_Vigilin_N"/>
</dbReference>
<dbReference type="GO" id="GO:0003729">
    <property type="term" value="F:mRNA binding"/>
    <property type="evidence" value="ECO:0007669"/>
    <property type="project" value="TreeGrafter"/>
</dbReference>
<feature type="domain" description="K Homology" evidence="8">
    <location>
        <begin position="599"/>
        <end position="668"/>
    </location>
</feature>
<keyword evidence="3" id="KW-0677">Repeat</keyword>
<feature type="domain" description="K Homology" evidence="8">
    <location>
        <begin position="311"/>
        <end position="376"/>
    </location>
</feature>
<sequence length="1152" mass="132005">MDKFTEHLEKANWLEKPVEPIESLDNKTSVITRVLHIPLEDEKYFIQFGEDRQKFHLDITEQTGANLKLNFIEDQGLYITVSGNSETVIKAQKEIFAWLQKYGFITNPMPPKQHCLAICNTSNTTKHLEQNDVLDAYTLNPYSQKICINSVGTNEVMKIYPYEDLLMSTEQYKCIRETLNKKKEYHSLTAGSNSKTINSITQETVTNNRILQFSTNEIEMLFNRKNPQVDHTEPYVKAIFENTNEKTTDEDVEMNLNYNFTTCPDYNLAQKIIERRGEISCTENISDYVTHQVEPENSREIFTGTYWNRRYYIFSTVWAPSWLHKFIFGKKGQRISKITQVVPNVQIDFTAEDKIIIKGPKDDVNYAQEQIDMIVKDLFSRMDYAEFYINYTFYKYLVENNGTVINRIKEKNDVYLLILPDKENNNLMRIEGEFLNVQQAQREVLELAAILEKEHTKDLIIEQKYHHKVIGRIVERIYNIRQNFPNVIIHFPNPGEKSDIIQLRGPKHELEKCTEYLENVVTAILESSYAITVPLFKHLHKLIIGKGGENIKKICLASNTRISFPTASSNSENIVIFGKPENCEIAHKMILSIQKEIANISEAEISISSDLHKSLVDPKECLIGSVMSECGKIHITFPKNDSGLQKVIIRGPAEGVEKAKKMLLLLEEEKQSKIHSVALHVKPQYHQFLLNKTYGNISKICNETGAHITFPTREDRDQEWINITGTEKAVNDAQMELEALIEDLQNDIEDNMLINPKYHHYFTTQRARVLQEITAEYGGVIIRFPRLGESNKRVTLKGAKPCVEAAKKHIEEIIGDMEAKVTIECVIPQKFHSFLMGPMCSQIQQITRDYNVQIKFPDREENSAVTIDPSVQEIGKEIVENTDYKLASISPKECDIILISGRKEKCEAAMKAIESLIPITAVVQVPSSLHRHIVGQKGSRISKITNEFDVKIQVSRPGVNSDIIFIKGPAEKVEQAKAKLQEIVNTLHTEIEDRTLRNFKLMVTIDPKYHSKIIGYKGKIVSQICLQYNVSIHFPNKESNLIQDQIIITGHKNDTLAAQDAIMKLVCKNEKKVTKCISLNPRVHSRIIGVNGKSIQKIMEQFRVDIHFPPKGTSNANITVTGLPNEVKKAIGHILKLEQYFLPIIKKQESQQ</sequence>
<dbReference type="Pfam" id="PF00013">
    <property type="entry name" value="KH_1"/>
    <property type="match status" value="9"/>
</dbReference>
<dbReference type="InterPro" id="IPR004087">
    <property type="entry name" value="KH_dom"/>
</dbReference>
<feature type="domain" description="K Homology" evidence="8">
    <location>
        <begin position="381"/>
        <end position="449"/>
    </location>
</feature>
<keyword evidence="7" id="KW-0175">Coiled coil</keyword>
<name>A0A091DVZ6_FUKDA</name>
<dbReference type="AlphaFoldDB" id="A0A091DVZ6"/>
<feature type="domain" description="K Homology" evidence="8">
    <location>
        <begin position="673"/>
        <end position="742"/>
    </location>
</feature>
<reference evidence="9 10" key="1">
    <citation type="submission" date="2013-11" db="EMBL/GenBank/DDBJ databases">
        <title>The Damaraland mole rat (Fukomys damarensis) genome and evolution of African mole rats.</title>
        <authorList>
            <person name="Gladyshev V.N."/>
            <person name="Fang X."/>
        </authorList>
    </citation>
    <scope>NUCLEOTIDE SEQUENCE [LARGE SCALE GENOMIC DNA]</scope>
    <source>
        <tissue evidence="9">Liver</tissue>
    </source>
</reference>
<feature type="domain" description="K Homology" evidence="8">
    <location>
        <begin position="527"/>
        <end position="595"/>
    </location>
</feature>
<protein>
    <recommendedName>
        <fullName evidence="5">Vigilin</fullName>
    </recommendedName>
</protein>
<dbReference type="CDD" id="cd22415">
    <property type="entry name" value="KH-I_Vigilin_rpt12"/>
    <property type="match status" value="1"/>
</dbReference>
<evidence type="ECO:0000259" key="8">
    <source>
        <dbReference type="SMART" id="SM00322"/>
    </source>
</evidence>
<evidence type="ECO:0000256" key="3">
    <source>
        <dbReference type="ARBA" id="ARBA00022737"/>
    </source>
</evidence>
<dbReference type="CDD" id="cd22409">
    <property type="entry name" value="KH-I_Vigilin_rpt5"/>
    <property type="match status" value="1"/>
</dbReference>
<feature type="domain" description="K Homology" evidence="8">
    <location>
        <begin position="819"/>
        <end position="918"/>
    </location>
</feature>
<proteinExistence type="predicted"/>
<keyword evidence="2" id="KW-0963">Cytoplasm</keyword>
<feature type="domain" description="K Homology" evidence="8">
    <location>
        <begin position="997"/>
        <end position="1067"/>
    </location>
</feature>
<dbReference type="CDD" id="cd22411">
    <property type="entry name" value="KH-I_Vigilin_rpt8"/>
    <property type="match status" value="1"/>
</dbReference>
<dbReference type="Gene3D" id="3.30.1370.10">
    <property type="entry name" value="K Homology domain, type 1"/>
    <property type="match status" value="11"/>
</dbReference>
<feature type="coiled-coil region" evidence="7">
    <location>
        <begin position="723"/>
        <end position="750"/>
    </location>
</feature>
<evidence type="ECO:0000256" key="7">
    <source>
        <dbReference type="SAM" id="Coils"/>
    </source>
</evidence>
<evidence type="ECO:0000256" key="5">
    <source>
        <dbReference type="ARBA" id="ARBA00039270"/>
    </source>
</evidence>
<feature type="domain" description="K Homology" evidence="8">
    <location>
        <begin position="746"/>
        <end position="815"/>
    </location>
</feature>
<dbReference type="PROSITE" id="PS50084">
    <property type="entry name" value="KH_TYPE_1"/>
    <property type="match status" value="9"/>
</dbReference>
<dbReference type="EMBL" id="KN121951">
    <property type="protein sequence ID" value="KFO34475.1"/>
    <property type="molecule type" value="Genomic_DNA"/>
</dbReference>
<dbReference type="SUPFAM" id="SSF54791">
    <property type="entry name" value="Eukaryotic type KH-domain (KH-domain type I)"/>
    <property type="match status" value="11"/>
</dbReference>
<keyword evidence="10" id="KW-1185">Reference proteome</keyword>
<evidence type="ECO:0000313" key="10">
    <source>
        <dbReference type="Proteomes" id="UP000028990"/>
    </source>
</evidence>
<evidence type="ECO:0000256" key="6">
    <source>
        <dbReference type="PROSITE-ProRule" id="PRU00117"/>
    </source>
</evidence>
<evidence type="ECO:0000256" key="1">
    <source>
        <dbReference type="ARBA" id="ARBA00004496"/>
    </source>
</evidence>
<evidence type="ECO:0000313" key="9">
    <source>
        <dbReference type="EMBL" id="KFO34475.1"/>
    </source>
</evidence>
<dbReference type="InterPro" id="IPR036612">
    <property type="entry name" value="KH_dom_type_1_sf"/>
</dbReference>
<dbReference type="Pfam" id="PF24668">
    <property type="entry name" value="KH_Vigilin"/>
    <property type="match status" value="1"/>
</dbReference>
<dbReference type="Proteomes" id="UP000028990">
    <property type="component" value="Unassembled WGS sequence"/>
</dbReference>
<feature type="domain" description="K Homology" evidence="8">
    <location>
        <begin position="1071"/>
        <end position="1139"/>
    </location>
</feature>
<evidence type="ECO:0000256" key="4">
    <source>
        <dbReference type="ARBA" id="ARBA00022884"/>
    </source>
</evidence>
<dbReference type="InterPro" id="IPR004088">
    <property type="entry name" value="KH_dom_type_1"/>
</dbReference>
<keyword evidence="4 6" id="KW-0694">RNA-binding</keyword>
<dbReference type="SMART" id="SM00322">
    <property type="entry name" value="KH"/>
    <property type="match status" value="11"/>
</dbReference>
<dbReference type="PANTHER" id="PTHR10627:SF34">
    <property type="entry name" value="VIGILIN"/>
    <property type="match status" value="1"/>
</dbReference>
<feature type="domain" description="K Homology" evidence="8">
    <location>
        <begin position="453"/>
        <end position="522"/>
    </location>
</feature>
<gene>
    <name evidence="9" type="ORF">H920_04114</name>
</gene>
<comment type="subcellular location">
    <subcellularLocation>
        <location evidence="1">Cytoplasm</location>
    </subcellularLocation>
</comment>
<dbReference type="PANTHER" id="PTHR10627">
    <property type="entry name" value="SCP160"/>
    <property type="match status" value="1"/>
</dbReference>
<organism evidence="9 10">
    <name type="scientific">Fukomys damarensis</name>
    <name type="common">Damaraland mole rat</name>
    <name type="synonym">Cryptomys damarensis</name>
    <dbReference type="NCBI Taxonomy" id="885580"/>
    <lineage>
        <taxon>Eukaryota</taxon>
        <taxon>Metazoa</taxon>
        <taxon>Chordata</taxon>
        <taxon>Craniata</taxon>
        <taxon>Vertebrata</taxon>
        <taxon>Euteleostomi</taxon>
        <taxon>Mammalia</taxon>
        <taxon>Eutheria</taxon>
        <taxon>Euarchontoglires</taxon>
        <taxon>Glires</taxon>
        <taxon>Rodentia</taxon>
        <taxon>Hystricomorpha</taxon>
        <taxon>Bathyergidae</taxon>
        <taxon>Fukomys</taxon>
    </lineage>
</organism>